<dbReference type="EMBL" id="WMIF01000013">
    <property type="protein sequence ID" value="MTH35052.1"/>
    <property type="molecule type" value="Genomic_DNA"/>
</dbReference>
<keyword evidence="2" id="KW-0732">Signal</keyword>
<reference evidence="3 4" key="1">
    <citation type="submission" date="2019-11" db="EMBL/GenBank/DDBJ databases">
        <authorList>
            <person name="Dong K."/>
        </authorList>
    </citation>
    <scope>NUCLEOTIDE SEQUENCE [LARGE SCALE GENOMIC DNA]</scope>
    <source>
        <strain evidence="3 4">JCM 17370</strain>
    </source>
</reference>
<comment type="caution">
    <text evidence="3">The sequence shown here is derived from an EMBL/GenBank/DDBJ whole genome shotgun (WGS) entry which is preliminary data.</text>
</comment>
<dbReference type="InterPro" id="IPR038696">
    <property type="entry name" value="IalB_sf"/>
</dbReference>
<sequence length="247" mass="24589">MANRTSAALLAAIFTIASSAGVMAQTSETPAPAAPAAEAPATTPAPAAEAPAAAAPAAPEAAAAPAEAAPAAAANGEPQVGQTYAKSTQGDWTLRCMKTQNGQDPCELYQLLKDKDGASVAEASVLPMGGKVSAVITFVAPLETDLQAGLGLQIDSGKASRYPFMLCAPVGCISRIGLTDAELAPLKKGNTATVTLLPFGAQKEQMVGLNLSLKGFTSGMDALVQANKDLPQAGAAAAPSPVPAPKP</sequence>
<dbReference type="Proteomes" id="UP000442533">
    <property type="component" value="Unassembled WGS sequence"/>
</dbReference>
<evidence type="ECO:0000256" key="2">
    <source>
        <dbReference type="SAM" id="SignalP"/>
    </source>
</evidence>
<dbReference type="OrthoDB" id="9797912at2"/>
<organism evidence="3 4">
    <name type="scientific">Paracoccus limosus</name>
    <dbReference type="NCBI Taxonomy" id="913252"/>
    <lineage>
        <taxon>Bacteria</taxon>
        <taxon>Pseudomonadati</taxon>
        <taxon>Pseudomonadota</taxon>
        <taxon>Alphaproteobacteria</taxon>
        <taxon>Rhodobacterales</taxon>
        <taxon>Paracoccaceae</taxon>
        <taxon>Paracoccus</taxon>
    </lineage>
</organism>
<feature type="chain" id="PRO_5032472406" evidence="2">
    <location>
        <begin position="25"/>
        <end position="247"/>
    </location>
</feature>
<evidence type="ECO:0000313" key="3">
    <source>
        <dbReference type="EMBL" id="MTH35052.1"/>
    </source>
</evidence>
<feature type="signal peptide" evidence="2">
    <location>
        <begin position="1"/>
        <end position="24"/>
    </location>
</feature>
<evidence type="ECO:0000313" key="4">
    <source>
        <dbReference type="Proteomes" id="UP000442533"/>
    </source>
</evidence>
<dbReference type="InterPro" id="IPR010642">
    <property type="entry name" value="Invasion_prot_B"/>
</dbReference>
<evidence type="ECO:0000256" key="1">
    <source>
        <dbReference type="SAM" id="MobiDB-lite"/>
    </source>
</evidence>
<name>A0A844H2I9_9RHOB</name>
<protein>
    <submittedName>
        <fullName evidence="3">Invasion associated locus B family protein</fullName>
    </submittedName>
</protein>
<accession>A0A844H2I9</accession>
<proteinExistence type="predicted"/>
<dbReference type="AlphaFoldDB" id="A0A844H2I9"/>
<dbReference type="RefSeq" id="WP_155064605.1">
    <property type="nucleotide sequence ID" value="NZ_WMIF01000013.1"/>
</dbReference>
<dbReference type="Pfam" id="PF06776">
    <property type="entry name" value="IalB"/>
    <property type="match status" value="1"/>
</dbReference>
<gene>
    <name evidence="3" type="ORF">GL279_10610</name>
</gene>
<dbReference type="Gene3D" id="2.60.40.1880">
    <property type="entry name" value="Invasion associated locus B (IalB) protein"/>
    <property type="match status" value="1"/>
</dbReference>
<keyword evidence="4" id="KW-1185">Reference proteome</keyword>
<feature type="compositionally biased region" description="Low complexity" evidence="1">
    <location>
        <begin position="29"/>
        <end position="74"/>
    </location>
</feature>
<feature type="region of interest" description="Disordered" evidence="1">
    <location>
        <begin position="29"/>
        <end position="85"/>
    </location>
</feature>